<keyword evidence="2" id="KW-0560">Oxidoreductase</keyword>
<dbReference type="FunFam" id="3.40.50.720:FF:000084">
    <property type="entry name" value="Short-chain dehydrogenase reductase"/>
    <property type="match status" value="1"/>
</dbReference>
<dbReference type="SUPFAM" id="SSF51735">
    <property type="entry name" value="NAD(P)-binding Rossmann-fold domains"/>
    <property type="match status" value="1"/>
</dbReference>
<dbReference type="PRINTS" id="PR00080">
    <property type="entry name" value="SDRFAMILY"/>
</dbReference>
<dbReference type="AlphaFoldDB" id="A0A081P7F9"/>
<dbReference type="GO" id="GO:0016491">
    <property type="term" value="F:oxidoreductase activity"/>
    <property type="evidence" value="ECO:0007669"/>
    <property type="project" value="UniProtKB-KW"/>
</dbReference>
<comment type="similarity">
    <text evidence="1">Belongs to the short-chain dehydrogenases/reductases (SDR) family.</text>
</comment>
<dbReference type="InterPro" id="IPR036291">
    <property type="entry name" value="NAD(P)-bd_dom_sf"/>
</dbReference>
<dbReference type="PRINTS" id="PR00081">
    <property type="entry name" value="GDHRDH"/>
</dbReference>
<reference evidence="3 4" key="1">
    <citation type="submission" date="2014-06" db="EMBL/GenBank/DDBJ databases">
        <title>Draft genome sequence of Paenibacillus sp. MSt1.</title>
        <authorList>
            <person name="Aw Y.K."/>
            <person name="Ong K.S."/>
            <person name="Gan H.M."/>
            <person name="Lee S.M."/>
        </authorList>
    </citation>
    <scope>NUCLEOTIDE SEQUENCE [LARGE SCALE GENOMIC DNA]</scope>
    <source>
        <strain evidence="3 4">MSt1</strain>
    </source>
</reference>
<evidence type="ECO:0000256" key="2">
    <source>
        <dbReference type="ARBA" id="ARBA00023002"/>
    </source>
</evidence>
<dbReference type="InterPro" id="IPR050259">
    <property type="entry name" value="SDR"/>
</dbReference>
<dbReference type="InterPro" id="IPR002347">
    <property type="entry name" value="SDR_fam"/>
</dbReference>
<organism evidence="3 4">
    <name type="scientific">Paenibacillus tyrfis</name>
    <dbReference type="NCBI Taxonomy" id="1501230"/>
    <lineage>
        <taxon>Bacteria</taxon>
        <taxon>Bacillati</taxon>
        <taxon>Bacillota</taxon>
        <taxon>Bacilli</taxon>
        <taxon>Bacillales</taxon>
        <taxon>Paenibacillaceae</taxon>
        <taxon>Paenibacillus</taxon>
    </lineage>
</organism>
<accession>A0A081P7F9</accession>
<evidence type="ECO:0000313" key="4">
    <source>
        <dbReference type="Proteomes" id="UP000028123"/>
    </source>
</evidence>
<dbReference type="eggNOG" id="COG1028">
    <property type="taxonomic scope" value="Bacteria"/>
</dbReference>
<protein>
    <submittedName>
        <fullName evidence="3">3-ketoacyl-ACP reductase</fullName>
    </submittedName>
</protein>
<dbReference type="Pfam" id="PF13561">
    <property type="entry name" value="adh_short_C2"/>
    <property type="match status" value="1"/>
</dbReference>
<keyword evidence="4" id="KW-1185">Reference proteome</keyword>
<name>A0A081P7F9_9BACL</name>
<dbReference type="GO" id="GO:0008206">
    <property type="term" value="P:bile acid metabolic process"/>
    <property type="evidence" value="ECO:0007669"/>
    <property type="project" value="UniProtKB-ARBA"/>
</dbReference>
<comment type="caution">
    <text evidence="3">The sequence shown here is derived from an EMBL/GenBank/DDBJ whole genome shotgun (WGS) entry which is preliminary data.</text>
</comment>
<evidence type="ECO:0000313" key="3">
    <source>
        <dbReference type="EMBL" id="KEQ26632.1"/>
    </source>
</evidence>
<dbReference type="EMBL" id="JNVM01000006">
    <property type="protein sequence ID" value="KEQ26632.1"/>
    <property type="molecule type" value="Genomic_DNA"/>
</dbReference>
<dbReference type="PANTHER" id="PTHR42879:SF2">
    <property type="entry name" value="3-OXOACYL-[ACYL-CARRIER-PROTEIN] REDUCTASE FABG"/>
    <property type="match status" value="1"/>
</dbReference>
<sequence>MEGQRKTALITGSAKGLGKMTALLLAERGTDIVLNYVHSEKEAFELREAIRRKGVRCEAVQGSVSVPEDRERLVQEATRHFGSIDILINNAGPFIRERRLFMEYELGEINELMQGNLLGVMHLDHLVIPMMRRKQWGRIIHFGFGHAAEARGWPHRAAYAAAKVGLVSFTKTLAVEEASEGITVNMICPGDIRGANKERTIGEVEHLQDDESPRGRPGTGEDIARVIAFLCEERSDFITGNIMDVSGGLDPIRAMIGSGSVQTAASGTKKQP</sequence>
<dbReference type="Gene3D" id="3.40.50.720">
    <property type="entry name" value="NAD(P)-binding Rossmann-like Domain"/>
    <property type="match status" value="1"/>
</dbReference>
<dbReference type="PANTHER" id="PTHR42879">
    <property type="entry name" value="3-OXOACYL-(ACYL-CARRIER-PROTEIN) REDUCTASE"/>
    <property type="match status" value="1"/>
</dbReference>
<dbReference type="OrthoDB" id="9803333at2"/>
<dbReference type="Proteomes" id="UP000028123">
    <property type="component" value="Unassembled WGS sequence"/>
</dbReference>
<proteinExistence type="inferred from homology"/>
<dbReference type="CDD" id="cd05233">
    <property type="entry name" value="SDR_c"/>
    <property type="match status" value="1"/>
</dbReference>
<dbReference type="RefSeq" id="WP_036679480.1">
    <property type="nucleotide sequence ID" value="NZ_JNVM01000006.1"/>
</dbReference>
<evidence type="ECO:0000256" key="1">
    <source>
        <dbReference type="ARBA" id="ARBA00006484"/>
    </source>
</evidence>
<gene>
    <name evidence="3" type="primary">fabG</name>
    <name evidence="3" type="ORF">ET33_32850</name>
</gene>